<comment type="caution">
    <text evidence="1">The sequence shown here is derived from an EMBL/GenBank/DDBJ whole genome shotgun (WGS) entry which is preliminary data.</text>
</comment>
<organism evidence="1 2">
    <name type="scientific">Maribacter luteus</name>
    <dbReference type="NCBI Taxonomy" id="2594478"/>
    <lineage>
        <taxon>Bacteria</taxon>
        <taxon>Pseudomonadati</taxon>
        <taxon>Bacteroidota</taxon>
        <taxon>Flavobacteriia</taxon>
        <taxon>Flavobacteriales</taxon>
        <taxon>Flavobacteriaceae</taxon>
        <taxon>Maribacter</taxon>
    </lineage>
</organism>
<sequence>MVTVKDYKKRESKKGDEFYVLVLQGSVVPVKSQSTGRTYLTAKTCTVSSTFDEETCKGIIGMQFPGQIVKVETDAYAYTIPETGEVIELSHRWEYQDNTEESAAKLVVEESEVY</sequence>
<dbReference type="Proteomes" id="UP000443153">
    <property type="component" value="Unassembled WGS sequence"/>
</dbReference>
<dbReference type="OrthoDB" id="676860at2"/>
<dbReference type="RefSeq" id="WP_154366164.1">
    <property type="nucleotide sequence ID" value="NZ_WKJH01000005.1"/>
</dbReference>
<reference evidence="1 2" key="1">
    <citation type="submission" date="2019-11" db="EMBL/GenBank/DDBJ databases">
        <title>Maribacter lutea sp. nov., a marine bacterium isolated from intertidal sand.</title>
        <authorList>
            <person name="Liu A."/>
        </authorList>
    </citation>
    <scope>NUCLEOTIDE SEQUENCE [LARGE SCALE GENOMIC DNA]</scope>
    <source>
        <strain evidence="1 2">RZ05</strain>
    </source>
</reference>
<dbReference type="AlphaFoldDB" id="A0A6I2MPF7"/>
<evidence type="ECO:0000313" key="2">
    <source>
        <dbReference type="Proteomes" id="UP000443153"/>
    </source>
</evidence>
<accession>A0A6I2MPF7</accession>
<keyword evidence="2" id="KW-1185">Reference proteome</keyword>
<evidence type="ECO:0000313" key="1">
    <source>
        <dbReference type="EMBL" id="MRX64375.1"/>
    </source>
</evidence>
<dbReference type="EMBL" id="WKJH01000005">
    <property type="protein sequence ID" value="MRX64375.1"/>
    <property type="molecule type" value="Genomic_DNA"/>
</dbReference>
<protein>
    <submittedName>
        <fullName evidence="1">Uncharacterized protein</fullName>
    </submittedName>
</protein>
<gene>
    <name evidence="1" type="ORF">GJ691_09355</name>
</gene>
<name>A0A6I2MPF7_9FLAO</name>
<proteinExistence type="predicted"/>